<keyword evidence="2" id="KW-0175">Coiled coil</keyword>
<dbReference type="AlphaFoldDB" id="U6KW39"/>
<sequence>MSGNFYKGTTKEQTPFFKDKDSQLIAQRKWPAIFDQEVDMSKVNVEVMKAWINHKITELLGFEDDIVISYCLSQLVPEEALAADVDERKNYLCPKKLAISLTGFVGKQATHFVRELWKLLLSAQNTPTGIPPEFLENRRLEMERKREEAARINEELVRRHEQMMATEFNKQIKQFATGTAPPKPPTLVAYDTIPDTGGGMRGWDNDDAPAARGRAAIECPVNCSPLQHLTSAAEVAAARVAEAAVLGAIGMRGVGAEDAASPGVCRAPPFDHQAEVGIGIVIVGVAGQMIVISLYSDFGRSNGCPLFGQGSKLARVVDNAHD</sequence>
<accession>U6KW39</accession>
<dbReference type="Proteomes" id="UP000030747">
    <property type="component" value="Unassembled WGS sequence"/>
</dbReference>
<name>U6KW39_EIMTE</name>
<organism evidence="4 5">
    <name type="scientific">Eimeria tenella</name>
    <name type="common">Coccidian parasite</name>
    <dbReference type="NCBI Taxonomy" id="5802"/>
    <lineage>
        <taxon>Eukaryota</taxon>
        <taxon>Sar</taxon>
        <taxon>Alveolata</taxon>
        <taxon>Apicomplexa</taxon>
        <taxon>Conoidasida</taxon>
        <taxon>Coccidia</taxon>
        <taxon>Eucoccidiorida</taxon>
        <taxon>Eimeriorina</taxon>
        <taxon>Eimeriidae</taxon>
        <taxon>Eimeria</taxon>
    </lineage>
</organism>
<dbReference type="GO" id="GO:0005681">
    <property type="term" value="C:spliceosomal complex"/>
    <property type="evidence" value="ECO:0007669"/>
    <property type="project" value="TreeGrafter"/>
</dbReference>
<evidence type="ECO:0000256" key="1">
    <source>
        <dbReference type="ARBA" id="ARBA00022664"/>
    </source>
</evidence>
<dbReference type="EMBL" id="HG675163">
    <property type="protein sequence ID" value="CDJ40559.1"/>
    <property type="molecule type" value="Genomic_DNA"/>
</dbReference>
<dbReference type="GeneID" id="25253124"/>
<evidence type="ECO:0000256" key="2">
    <source>
        <dbReference type="SAM" id="Coils"/>
    </source>
</evidence>
<proteinExistence type="predicted"/>
<keyword evidence="1" id="KW-0507">mRNA processing</keyword>
<evidence type="ECO:0000259" key="3">
    <source>
        <dbReference type="PROSITE" id="PS51025"/>
    </source>
</evidence>
<dbReference type="PANTHER" id="PTHR23148">
    <property type="entry name" value="SERINE/ARGININE REGULATED NUCLEAR MATRIX PROTEIN"/>
    <property type="match status" value="1"/>
</dbReference>
<dbReference type="OMA" id="ACHVRLA"/>
<dbReference type="VEuPathDB" id="ToxoDB:ETH_00019980"/>
<dbReference type="Pfam" id="PF01480">
    <property type="entry name" value="PWI"/>
    <property type="match status" value="1"/>
</dbReference>
<dbReference type="InterPro" id="IPR002483">
    <property type="entry name" value="PWI_dom"/>
</dbReference>
<dbReference type="InterPro" id="IPR052225">
    <property type="entry name" value="Ser/Arg_repetitive_matrix"/>
</dbReference>
<reference evidence="4" key="2">
    <citation type="submission" date="2013-10" db="EMBL/GenBank/DDBJ databases">
        <authorList>
            <person name="Aslett M."/>
        </authorList>
    </citation>
    <scope>NUCLEOTIDE SEQUENCE [LARGE SCALE GENOMIC DNA]</scope>
    <source>
        <strain evidence="4">Houghton</strain>
    </source>
</reference>
<dbReference type="RefSeq" id="XP_013231309.1">
    <property type="nucleotide sequence ID" value="XM_013375855.1"/>
</dbReference>
<dbReference type="GO" id="GO:0048024">
    <property type="term" value="P:regulation of mRNA splicing, via spliceosome"/>
    <property type="evidence" value="ECO:0007669"/>
    <property type="project" value="TreeGrafter"/>
</dbReference>
<dbReference type="GO" id="GO:0006397">
    <property type="term" value="P:mRNA processing"/>
    <property type="evidence" value="ECO:0007669"/>
    <property type="project" value="UniProtKB-KW"/>
</dbReference>
<feature type="domain" description="PWI" evidence="3">
    <location>
        <begin position="27"/>
        <end position="137"/>
    </location>
</feature>
<dbReference type="VEuPathDB" id="ToxoDB:ETH2_1237200"/>
<evidence type="ECO:0000313" key="5">
    <source>
        <dbReference type="Proteomes" id="UP000030747"/>
    </source>
</evidence>
<dbReference type="Gene3D" id="1.20.1390.10">
    <property type="entry name" value="PWI domain"/>
    <property type="match status" value="1"/>
</dbReference>
<evidence type="ECO:0000313" key="4">
    <source>
        <dbReference type="EMBL" id="CDJ40559.1"/>
    </source>
</evidence>
<reference evidence="4" key="1">
    <citation type="submission" date="2013-10" db="EMBL/GenBank/DDBJ databases">
        <title>Genomic analysis of the causative agents of coccidiosis in chickens.</title>
        <authorList>
            <person name="Reid A.J."/>
            <person name="Blake D."/>
            <person name="Billington K."/>
            <person name="Browne H."/>
            <person name="Dunn M."/>
            <person name="Hung S."/>
            <person name="Kawahara F."/>
            <person name="Miranda-Saavedra D."/>
            <person name="Mourier T."/>
            <person name="Nagra H."/>
            <person name="Otto T.D."/>
            <person name="Rawlings N."/>
            <person name="Sanchez A."/>
            <person name="Sanders M."/>
            <person name="Subramaniam C."/>
            <person name="Tay Y."/>
            <person name="Dear P."/>
            <person name="Doerig C."/>
            <person name="Gruber A."/>
            <person name="Parkinson J."/>
            <person name="Shirley M."/>
            <person name="Wan K.L."/>
            <person name="Berriman M."/>
            <person name="Tomley F."/>
            <person name="Pain A."/>
        </authorList>
    </citation>
    <scope>NUCLEOTIDE SEQUENCE [LARGE SCALE GENOMIC DNA]</scope>
    <source>
        <strain evidence="4">Houghton</strain>
    </source>
</reference>
<dbReference type="SMART" id="SM00311">
    <property type="entry name" value="PWI"/>
    <property type="match status" value="1"/>
</dbReference>
<feature type="coiled-coil region" evidence="2">
    <location>
        <begin position="135"/>
        <end position="162"/>
    </location>
</feature>
<keyword evidence="5" id="KW-1185">Reference proteome</keyword>
<dbReference type="GO" id="GO:0003723">
    <property type="term" value="F:RNA binding"/>
    <property type="evidence" value="ECO:0007669"/>
    <property type="project" value="TreeGrafter"/>
</dbReference>
<dbReference type="SUPFAM" id="SSF101233">
    <property type="entry name" value="PWI domain"/>
    <property type="match status" value="1"/>
</dbReference>
<dbReference type="PROSITE" id="PS51025">
    <property type="entry name" value="PWI"/>
    <property type="match status" value="1"/>
</dbReference>
<protein>
    <submittedName>
        <fullName evidence="4">PWI domain-containing protein, putative</fullName>
    </submittedName>
</protein>
<dbReference type="OrthoDB" id="163257at2759"/>
<dbReference type="PANTHER" id="PTHR23148:SF0">
    <property type="entry name" value="SERINE_ARGININE REPETITIVE MATRIX PROTEIN 1"/>
    <property type="match status" value="1"/>
</dbReference>
<dbReference type="InterPro" id="IPR036483">
    <property type="entry name" value="PWI_dom_sf"/>
</dbReference>
<gene>
    <name evidence="4" type="ORF">ETH_00019980</name>
</gene>